<sequence length="74" mass="8369">MKIRNNLRVLMAQHKMNIQDVSDATGLSRKSISKMYNETAVQVQLEVLVKLCALFNCGVEDILILEKSDSQESE</sequence>
<dbReference type="SUPFAM" id="SSF47413">
    <property type="entry name" value="lambda repressor-like DNA-binding domains"/>
    <property type="match status" value="1"/>
</dbReference>
<organism evidence="2 3">
    <name type="scientific">Priestia flexa</name>
    <dbReference type="NCBI Taxonomy" id="86664"/>
    <lineage>
        <taxon>Bacteria</taxon>
        <taxon>Bacillati</taxon>
        <taxon>Bacillota</taxon>
        <taxon>Bacilli</taxon>
        <taxon>Bacillales</taxon>
        <taxon>Bacillaceae</taxon>
        <taxon>Priestia</taxon>
    </lineage>
</organism>
<gene>
    <name evidence="2" type="ORF">RIB56_02965</name>
</gene>
<dbReference type="Gene3D" id="1.10.260.40">
    <property type="entry name" value="lambda repressor-like DNA-binding domains"/>
    <property type="match status" value="1"/>
</dbReference>
<dbReference type="RefSeq" id="WP_273125775.1">
    <property type="nucleotide sequence ID" value="NZ_JAWUZT010000005.1"/>
</dbReference>
<dbReference type="Proteomes" id="UP001284771">
    <property type="component" value="Unassembled WGS sequence"/>
</dbReference>
<dbReference type="PANTHER" id="PTHR37301:SF1">
    <property type="entry name" value="DNA-BINDING PROTEIN"/>
    <property type="match status" value="1"/>
</dbReference>
<dbReference type="PANTHER" id="PTHR37301">
    <property type="entry name" value="DNA-BINDING PROTEIN-RELATED"/>
    <property type="match status" value="1"/>
</dbReference>
<feature type="domain" description="HTH cro/C1-type" evidence="1">
    <location>
        <begin position="7"/>
        <end position="62"/>
    </location>
</feature>
<comment type="caution">
    <text evidence="2">The sequence shown here is derived from an EMBL/GenBank/DDBJ whole genome shotgun (WGS) entry which is preliminary data.</text>
</comment>
<dbReference type="EMBL" id="JAWUZT010000005">
    <property type="protein sequence ID" value="MDW8515080.1"/>
    <property type="molecule type" value="Genomic_DNA"/>
</dbReference>
<dbReference type="SMART" id="SM00530">
    <property type="entry name" value="HTH_XRE"/>
    <property type="match status" value="1"/>
</dbReference>
<dbReference type="Pfam" id="PF13443">
    <property type="entry name" value="HTH_26"/>
    <property type="match status" value="1"/>
</dbReference>
<dbReference type="InterPro" id="IPR001387">
    <property type="entry name" value="Cro/C1-type_HTH"/>
</dbReference>
<evidence type="ECO:0000259" key="1">
    <source>
        <dbReference type="PROSITE" id="PS50943"/>
    </source>
</evidence>
<dbReference type="CDD" id="cd00093">
    <property type="entry name" value="HTH_XRE"/>
    <property type="match status" value="1"/>
</dbReference>
<keyword evidence="3" id="KW-1185">Reference proteome</keyword>
<name>A0ABU4J258_9BACI</name>
<evidence type="ECO:0000313" key="2">
    <source>
        <dbReference type="EMBL" id="MDW8515080.1"/>
    </source>
</evidence>
<protein>
    <submittedName>
        <fullName evidence="2">Helix-turn-helix transcriptional regulator</fullName>
    </submittedName>
</protein>
<dbReference type="InterPro" id="IPR010982">
    <property type="entry name" value="Lambda_DNA-bd_dom_sf"/>
</dbReference>
<reference evidence="3" key="1">
    <citation type="submission" date="2023-07" db="EMBL/GenBank/DDBJ databases">
        <title>Draft genomic sequences of Priestia flexa CCM isolated from the soil of an abandoned mine contaminated by free cyanide in the high Andean zone of Tacna, Peru.</title>
        <authorList>
            <person name="Caceda Quiroz C.J."/>
            <person name="Maraza Chooque G.J."/>
            <person name="Fora Quispe G.L."/>
            <person name="Carpio Mamani M."/>
        </authorList>
    </citation>
    <scope>NUCLEOTIDE SEQUENCE [LARGE SCALE GENOMIC DNA]</scope>
    <source>
        <strain evidence="3">CCM</strain>
    </source>
</reference>
<proteinExistence type="predicted"/>
<accession>A0ABU4J258</accession>
<evidence type="ECO:0000313" key="3">
    <source>
        <dbReference type="Proteomes" id="UP001284771"/>
    </source>
</evidence>
<dbReference type="PROSITE" id="PS50943">
    <property type="entry name" value="HTH_CROC1"/>
    <property type="match status" value="1"/>
</dbReference>